<name>A0A376KKR0_ECOLX</name>
<dbReference type="GO" id="GO:0004673">
    <property type="term" value="F:protein histidine kinase activity"/>
    <property type="evidence" value="ECO:0007669"/>
    <property type="project" value="UniProtKB-EC"/>
</dbReference>
<proteinExistence type="predicted"/>
<dbReference type="AlphaFoldDB" id="A0A376KKR0"/>
<dbReference type="Proteomes" id="UP000255460">
    <property type="component" value="Unassembled WGS sequence"/>
</dbReference>
<keyword evidence="1" id="KW-0808">Transferase</keyword>
<evidence type="ECO:0000313" key="2">
    <source>
        <dbReference type="Proteomes" id="UP000255460"/>
    </source>
</evidence>
<gene>
    <name evidence="1" type="primary">envZ_2</name>
    <name evidence="1" type="ORF">NCTC10418_00574</name>
</gene>
<accession>A0A376KKR0</accession>
<protein>
    <submittedName>
        <fullName evidence="1">Osmolarity sensor protein EnvZ</fullName>
        <ecNumber evidence="1">2.7.13.3</ecNumber>
        <ecNumber evidence="1">2.7.3.-</ecNumber>
    </submittedName>
</protein>
<dbReference type="EC" id="2.7.3.-" evidence="1"/>
<dbReference type="EC" id="2.7.13.3" evidence="1"/>
<dbReference type="EMBL" id="UFZQ01000001">
    <property type="protein sequence ID" value="STE82942.1"/>
    <property type="molecule type" value="Genomic_DNA"/>
</dbReference>
<evidence type="ECO:0000313" key="1">
    <source>
        <dbReference type="EMBL" id="STE82942.1"/>
    </source>
</evidence>
<organism evidence="1 2">
    <name type="scientific">Escherichia coli</name>
    <dbReference type="NCBI Taxonomy" id="562"/>
    <lineage>
        <taxon>Bacteria</taxon>
        <taxon>Pseudomonadati</taxon>
        <taxon>Pseudomonadota</taxon>
        <taxon>Gammaproteobacteria</taxon>
        <taxon>Enterobacterales</taxon>
        <taxon>Enterobacteriaceae</taxon>
        <taxon>Escherichia</taxon>
    </lineage>
</organism>
<sequence>MEMADLNAVLGEVIAAESGYEREIETALYPGSIEVKMHPLSIKTRGGEYGGQRRPLWQWLDQSQQRNGAESRLVPGGR</sequence>
<reference evidence="1 2" key="1">
    <citation type="submission" date="2018-06" db="EMBL/GenBank/DDBJ databases">
        <authorList>
            <consortium name="Pathogen Informatics"/>
            <person name="Doyle S."/>
        </authorList>
    </citation>
    <scope>NUCLEOTIDE SEQUENCE [LARGE SCALE GENOMIC DNA]</scope>
    <source>
        <strain evidence="1 2">NCTC10418</strain>
    </source>
</reference>